<evidence type="ECO:0000313" key="4">
    <source>
        <dbReference type="EMBL" id="KPK70679.1"/>
    </source>
</evidence>
<evidence type="ECO:0000313" key="5">
    <source>
        <dbReference type="Proteomes" id="UP000051096"/>
    </source>
</evidence>
<dbReference type="AlphaFoldDB" id="A0A0S8GC94"/>
<organism evidence="4 5">
    <name type="scientific">candidate division WOR_3 bacterium SM23_60</name>
    <dbReference type="NCBI Taxonomy" id="1703780"/>
    <lineage>
        <taxon>Bacteria</taxon>
        <taxon>Bacteria division WOR-3</taxon>
    </lineage>
</organism>
<dbReference type="SUPFAM" id="SSF53335">
    <property type="entry name" value="S-adenosyl-L-methionine-dependent methyltransferases"/>
    <property type="match status" value="1"/>
</dbReference>
<evidence type="ECO:0000256" key="1">
    <source>
        <dbReference type="ARBA" id="ARBA00022603"/>
    </source>
</evidence>
<dbReference type="Pfam" id="PF01596">
    <property type="entry name" value="Methyltransf_3"/>
    <property type="match status" value="1"/>
</dbReference>
<keyword evidence="1 4" id="KW-0489">Methyltransferase</keyword>
<proteinExistence type="predicted"/>
<accession>A0A0S8GC94</accession>
<dbReference type="InterPro" id="IPR029063">
    <property type="entry name" value="SAM-dependent_MTases_sf"/>
</dbReference>
<keyword evidence="3" id="KW-0949">S-adenosyl-L-methionine</keyword>
<dbReference type="GO" id="GO:0008171">
    <property type="term" value="F:O-methyltransferase activity"/>
    <property type="evidence" value="ECO:0007669"/>
    <property type="project" value="InterPro"/>
</dbReference>
<dbReference type="InterPro" id="IPR002935">
    <property type="entry name" value="SAM_O-MeTrfase"/>
</dbReference>
<reference evidence="4 5" key="1">
    <citation type="journal article" date="2015" name="Microbiome">
        <title>Genomic resolution of linkages in carbon, nitrogen, and sulfur cycling among widespread estuary sediment bacteria.</title>
        <authorList>
            <person name="Baker B.J."/>
            <person name="Lazar C.S."/>
            <person name="Teske A.P."/>
            <person name="Dick G.J."/>
        </authorList>
    </citation>
    <scope>NUCLEOTIDE SEQUENCE [LARGE SCALE GENOMIC DNA]</scope>
    <source>
        <strain evidence="4">SM23_60</strain>
    </source>
</reference>
<dbReference type="GO" id="GO:0032259">
    <property type="term" value="P:methylation"/>
    <property type="evidence" value="ECO:0007669"/>
    <property type="project" value="UniProtKB-KW"/>
</dbReference>
<dbReference type="Gene3D" id="3.40.50.150">
    <property type="entry name" value="Vaccinia Virus protein VP39"/>
    <property type="match status" value="1"/>
</dbReference>
<evidence type="ECO:0000256" key="3">
    <source>
        <dbReference type="ARBA" id="ARBA00022691"/>
    </source>
</evidence>
<gene>
    <name evidence="4" type="ORF">AMJ87_08545</name>
</gene>
<dbReference type="EMBL" id="LJUO01000084">
    <property type="protein sequence ID" value="KPK70679.1"/>
    <property type="molecule type" value="Genomic_DNA"/>
</dbReference>
<dbReference type="Proteomes" id="UP000051096">
    <property type="component" value="Unassembled WGS sequence"/>
</dbReference>
<sequence>MLHEIPQAILKRMRFLEELDQKHREENMSHLQRLRQITPDTGRFLAILAAGAPAGTYLEIGTSGGYSTLWLALACRQLGRKIVTFEILEEKVAIARETFHEAGVEDIVELIHGDARDCLHDYKDISFCFLDAEKKIYQECYELVVPNMIPGGVLVADNAISHKDILHDMIEHALHDNRVDAVVVPIGRGELVCRKV</sequence>
<dbReference type="PANTHER" id="PTHR43167:SF1">
    <property type="entry name" value="PUTATIVE (AFU_ORTHOLOGUE AFUA_6G01830)-RELATED"/>
    <property type="match status" value="1"/>
</dbReference>
<dbReference type="PROSITE" id="PS51682">
    <property type="entry name" value="SAM_OMT_I"/>
    <property type="match status" value="1"/>
</dbReference>
<dbReference type="PANTHER" id="PTHR43167">
    <property type="entry name" value="PUTATIVE (AFU_ORTHOLOGUE AFUA_6G01830)-RELATED"/>
    <property type="match status" value="1"/>
</dbReference>
<protein>
    <submittedName>
        <fullName evidence="4">Methyltransferase</fullName>
    </submittedName>
</protein>
<evidence type="ECO:0000256" key="2">
    <source>
        <dbReference type="ARBA" id="ARBA00022679"/>
    </source>
</evidence>
<name>A0A0S8GC94_UNCW3</name>
<keyword evidence="2 4" id="KW-0808">Transferase</keyword>
<comment type="caution">
    <text evidence="4">The sequence shown here is derived from an EMBL/GenBank/DDBJ whole genome shotgun (WGS) entry which is preliminary data.</text>
</comment>